<protein>
    <submittedName>
        <fullName evidence="1">Unannotated protein</fullName>
    </submittedName>
</protein>
<dbReference type="AlphaFoldDB" id="A0A6J7KU83"/>
<reference evidence="1" key="1">
    <citation type="submission" date="2020-05" db="EMBL/GenBank/DDBJ databases">
        <authorList>
            <person name="Chiriac C."/>
            <person name="Salcher M."/>
            <person name="Ghai R."/>
            <person name="Kavagutti S V."/>
        </authorList>
    </citation>
    <scope>NUCLEOTIDE SEQUENCE</scope>
</reference>
<organism evidence="1">
    <name type="scientific">freshwater metagenome</name>
    <dbReference type="NCBI Taxonomy" id="449393"/>
    <lineage>
        <taxon>unclassified sequences</taxon>
        <taxon>metagenomes</taxon>
        <taxon>ecological metagenomes</taxon>
    </lineage>
</organism>
<gene>
    <name evidence="1" type="ORF">UFOPK3733_02346</name>
</gene>
<name>A0A6J7KU83_9ZZZZ</name>
<sequence length="124" mass="12552">MSVGLNLSAAARATAWAAGTLPVKATAWVFSWATSICPTAEPPVSVCTRPEGRPANASMSIKMVSGVSSEGFTMMALPAASAAAACQPNSRTGKLNGTIDTTVPSGSFIVRWTCPAIAGPATRP</sequence>
<proteinExistence type="predicted"/>
<evidence type="ECO:0000313" key="1">
    <source>
        <dbReference type="EMBL" id="CAB4959267.1"/>
    </source>
</evidence>
<accession>A0A6J7KU83</accession>
<dbReference type="EMBL" id="CAFBNC010000205">
    <property type="protein sequence ID" value="CAB4959267.1"/>
    <property type="molecule type" value="Genomic_DNA"/>
</dbReference>